<dbReference type="GO" id="GO:0006264">
    <property type="term" value="P:mitochondrial DNA replication"/>
    <property type="evidence" value="ECO:0007669"/>
    <property type="project" value="TreeGrafter"/>
</dbReference>
<organism evidence="5 6">
    <name type="scientific">Pythium oligandrum</name>
    <name type="common">Mycoparasitic fungus</name>
    <dbReference type="NCBI Taxonomy" id="41045"/>
    <lineage>
        <taxon>Eukaryota</taxon>
        <taxon>Sar</taxon>
        <taxon>Stramenopiles</taxon>
        <taxon>Oomycota</taxon>
        <taxon>Peronosporomycetes</taxon>
        <taxon>Pythiales</taxon>
        <taxon>Pythiaceae</taxon>
        <taxon>Pythium</taxon>
    </lineage>
</organism>
<dbReference type="Proteomes" id="UP000794436">
    <property type="component" value="Unassembled WGS sequence"/>
</dbReference>
<dbReference type="GO" id="GO:0005759">
    <property type="term" value="C:mitochondrial matrix"/>
    <property type="evidence" value="ECO:0007669"/>
    <property type="project" value="TreeGrafter"/>
</dbReference>
<dbReference type="OrthoDB" id="5988181at2759"/>
<dbReference type="GO" id="GO:0009411">
    <property type="term" value="P:response to UV"/>
    <property type="evidence" value="ECO:0007669"/>
    <property type="project" value="TreeGrafter"/>
</dbReference>
<accession>A0A8K1FDV9</accession>
<dbReference type="GO" id="GO:0003887">
    <property type="term" value="F:DNA-directed DNA polymerase activity"/>
    <property type="evidence" value="ECO:0007669"/>
    <property type="project" value="UniProtKB-EC"/>
</dbReference>
<dbReference type="PANTHER" id="PTHR31399">
    <property type="entry name" value="DNA-DIRECTED PRIMASE / POLYMERASE PROTEIN"/>
    <property type="match status" value="1"/>
</dbReference>
<dbReference type="PANTHER" id="PTHR31399:SF0">
    <property type="entry name" value="DNA-DIRECTED PRIMASE_POLYMERASE PROTEIN"/>
    <property type="match status" value="1"/>
</dbReference>
<dbReference type="EMBL" id="SPLM01000146">
    <property type="protein sequence ID" value="TMW55997.1"/>
    <property type="molecule type" value="Genomic_DNA"/>
</dbReference>
<dbReference type="GO" id="GO:0005634">
    <property type="term" value="C:nucleus"/>
    <property type="evidence" value="ECO:0007669"/>
    <property type="project" value="TreeGrafter"/>
</dbReference>
<evidence type="ECO:0000313" key="6">
    <source>
        <dbReference type="Proteomes" id="UP000794436"/>
    </source>
</evidence>
<evidence type="ECO:0000256" key="4">
    <source>
        <dbReference type="ARBA" id="ARBA00047303"/>
    </source>
</evidence>
<evidence type="ECO:0000256" key="3">
    <source>
        <dbReference type="ARBA" id="ARBA00044768"/>
    </source>
</evidence>
<dbReference type="GO" id="GO:0031297">
    <property type="term" value="P:replication fork processing"/>
    <property type="evidence" value="ECO:0007669"/>
    <property type="project" value="TreeGrafter"/>
</dbReference>
<dbReference type="InterPro" id="IPR044917">
    <property type="entry name" value="PRIMPOL"/>
</dbReference>
<dbReference type="GO" id="GO:0042276">
    <property type="term" value="P:error-prone translesion synthesis"/>
    <property type="evidence" value="ECO:0007669"/>
    <property type="project" value="InterPro"/>
</dbReference>
<dbReference type="Pfam" id="PF03121">
    <property type="entry name" value="Herpes_UL52"/>
    <property type="match status" value="1"/>
</dbReference>
<evidence type="ECO:0000313" key="5">
    <source>
        <dbReference type="EMBL" id="TMW55997.1"/>
    </source>
</evidence>
<evidence type="ECO:0000256" key="2">
    <source>
        <dbReference type="ARBA" id="ARBA00044677"/>
    </source>
</evidence>
<comment type="caution">
    <text evidence="5">The sequence shown here is derived from an EMBL/GenBank/DDBJ whole genome shotgun (WGS) entry which is preliminary data.</text>
</comment>
<comment type="catalytic activity">
    <reaction evidence="2">
        <text>ssDNA + n NTP = ssDNA/pppN(pN)n-1 hybrid + (n-1) diphosphate.</text>
        <dbReference type="EC" id="2.7.7.102"/>
    </reaction>
</comment>
<evidence type="ECO:0000256" key="1">
    <source>
        <dbReference type="ARBA" id="ARBA00026139"/>
    </source>
</evidence>
<comment type="catalytic activity">
    <reaction evidence="4">
        <text>DNA(n) + a 2'-deoxyribonucleoside 5'-triphosphate = DNA(n+1) + diphosphate</text>
        <dbReference type="Rhea" id="RHEA:22508"/>
        <dbReference type="Rhea" id="RHEA-COMP:17339"/>
        <dbReference type="Rhea" id="RHEA-COMP:17340"/>
        <dbReference type="ChEBI" id="CHEBI:33019"/>
        <dbReference type="ChEBI" id="CHEBI:61560"/>
        <dbReference type="ChEBI" id="CHEBI:173112"/>
        <dbReference type="EC" id="2.7.7.7"/>
    </reaction>
    <physiologicalReaction direction="left-to-right" evidence="4">
        <dbReference type="Rhea" id="RHEA:22509"/>
    </physiologicalReaction>
</comment>
<sequence>MKEVFDAEESEMSVIPGRVRVEMSSTKQRSVRISRRITRGPAIGDGHVLRSLVLQEDIIRMIDVYSPTPFTDSVVLQVDVNDATTQCFIFSRVSIHNNSTEEEGASPALFNAFDREVTMDFLADLHAHLEQVPLSTTAREHLAARKTQIASNSTVASLKRRITMTPTDFYGRNRPTLSATSQVMDKQEEDSWRTFYQRLQFNVSRSLLCQLEGTAPLSATFPRQQEAFEFADQVIAFRKRLAHAHVPDQPKEDITPRLFCFEGTYEGKRRFWVATMQSFWQEYTVIPFGKRHVYEIIREGVPCRLYFDLEFKIDLNPHANGDALTTQFISLLQLQLYRKYQLVINPERDIVQLESSTPVKFSRHLTILFPNGELFVDNIHAGAFVRQFIHDLIEPRNEDSPFLVADSDDQKQLFVDVGVYTRNRMFRVLGSSKYHKTAVLRPLNSSPSDHTLDHTLFLRSLVCPYGSTDAARQASSPPRFLRCEDAATLKRYGPASLRAPQQTMRSVESKTSMYPHLDAFILSLATTSGIQGEIRALHLLYPQVEDTSATSDPAASIDPPTPVKIVYHMMRNRWCENIQRAHKSNNVMFVVDLITRTYCQRCHDPHCQGMDYRSPLRPLPPTLDLTDARGLEP</sequence>
<dbReference type="GO" id="GO:0003682">
    <property type="term" value="F:chromatin binding"/>
    <property type="evidence" value="ECO:0007669"/>
    <property type="project" value="TreeGrafter"/>
</dbReference>
<protein>
    <recommendedName>
        <fullName evidence="1">DNA-directed primase/polymerase protein</fullName>
        <ecNumber evidence="3">2.7.7.102</ecNumber>
    </recommendedName>
</protein>
<reference evidence="5" key="1">
    <citation type="submission" date="2019-03" db="EMBL/GenBank/DDBJ databases">
        <title>Long read genome sequence of the mycoparasitic Pythium oligandrum ATCC 38472 isolated from sugarbeet rhizosphere.</title>
        <authorList>
            <person name="Gaulin E."/>
        </authorList>
    </citation>
    <scope>NUCLEOTIDE SEQUENCE</scope>
    <source>
        <strain evidence="5">ATCC 38472_TT</strain>
    </source>
</reference>
<dbReference type="EC" id="2.7.7.102" evidence="3"/>
<keyword evidence="6" id="KW-1185">Reference proteome</keyword>
<gene>
    <name evidence="5" type="ORF">Poli38472_008645</name>
</gene>
<proteinExistence type="predicted"/>
<name>A0A8K1FDV9_PYTOL</name>
<dbReference type="AlphaFoldDB" id="A0A8K1FDV9"/>